<reference evidence="9 10" key="1">
    <citation type="submission" date="2013-11" db="EMBL/GenBank/DDBJ databases">
        <title>The Genome Sequence of Phytophthora parasitica P1976.</title>
        <authorList>
            <consortium name="The Broad Institute Genomics Platform"/>
            <person name="Russ C."/>
            <person name="Tyler B."/>
            <person name="Panabieres F."/>
            <person name="Shan W."/>
            <person name="Tripathy S."/>
            <person name="Grunwald N."/>
            <person name="Machado M."/>
            <person name="Johnson C.S."/>
            <person name="Walker B."/>
            <person name="Young S."/>
            <person name="Zeng Q."/>
            <person name="Gargeya S."/>
            <person name="Fitzgerald M."/>
            <person name="Haas B."/>
            <person name="Abouelleil A."/>
            <person name="Allen A.W."/>
            <person name="Alvarado L."/>
            <person name="Arachchi H.M."/>
            <person name="Berlin A.M."/>
            <person name="Chapman S.B."/>
            <person name="Gainer-Dewar J."/>
            <person name="Goldberg J."/>
            <person name="Griggs A."/>
            <person name="Gujja S."/>
            <person name="Hansen M."/>
            <person name="Howarth C."/>
            <person name="Imamovic A."/>
            <person name="Ireland A."/>
            <person name="Larimer J."/>
            <person name="McCowan C."/>
            <person name="Murphy C."/>
            <person name="Pearson M."/>
            <person name="Poon T.W."/>
            <person name="Priest M."/>
            <person name="Roberts A."/>
            <person name="Saif S."/>
            <person name="Shea T."/>
            <person name="Sisk P."/>
            <person name="Sykes S."/>
            <person name="Wortman J."/>
            <person name="Nusbaum C."/>
            <person name="Birren B."/>
        </authorList>
    </citation>
    <scope>NUCLEOTIDE SEQUENCE [LARGE SCALE GENOMIC DNA]</scope>
    <source>
        <strain evidence="9 10">P1976</strain>
    </source>
</reference>
<comment type="catalytic activity">
    <reaction evidence="6">
        <text>hydrogencarbonate + H(+) = CO2 + H2O</text>
        <dbReference type="Rhea" id="RHEA:10748"/>
        <dbReference type="ChEBI" id="CHEBI:15377"/>
        <dbReference type="ChEBI" id="CHEBI:15378"/>
        <dbReference type="ChEBI" id="CHEBI:16526"/>
        <dbReference type="ChEBI" id="CHEBI:17544"/>
        <dbReference type="EC" id="4.2.1.1"/>
    </reaction>
</comment>
<dbReference type="PANTHER" id="PTHR18952:SF265">
    <property type="entry name" value="CARBONIC ANHYDRASE"/>
    <property type="match status" value="1"/>
</dbReference>
<keyword evidence="3" id="KW-0479">Metal-binding</keyword>
<evidence type="ECO:0000256" key="5">
    <source>
        <dbReference type="ARBA" id="ARBA00023239"/>
    </source>
</evidence>
<dbReference type="Pfam" id="PF00194">
    <property type="entry name" value="Carb_anhydrase"/>
    <property type="match status" value="1"/>
</dbReference>
<keyword evidence="4" id="KW-0862">Zinc</keyword>
<dbReference type="Proteomes" id="UP000028582">
    <property type="component" value="Unassembled WGS sequence"/>
</dbReference>
<dbReference type="InterPro" id="IPR023561">
    <property type="entry name" value="Carbonic_anhydrase_a-class"/>
</dbReference>
<dbReference type="SMART" id="SM01057">
    <property type="entry name" value="Carb_anhydrase"/>
    <property type="match status" value="1"/>
</dbReference>
<keyword evidence="7" id="KW-0732">Signal</keyword>
<dbReference type="InterPro" id="IPR041891">
    <property type="entry name" value="Alpha_CA_prokaryot-like"/>
</dbReference>
<evidence type="ECO:0000256" key="2">
    <source>
        <dbReference type="ARBA" id="ARBA00012925"/>
    </source>
</evidence>
<evidence type="ECO:0000256" key="3">
    <source>
        <dbReference type="ARBA" id="ARBA00022723"/>
    </source>
</evidence>
<keyword evidence="5" id="KW-0456">Lyase</keyword>
<evidence type="ECO:0000256" key="7">
    <source>
        <dbReference type="SAM" id="SignalP"/>
    </source>
</evidence>
<protein>
    <recommendedName>
        <fullName evidence="2">carbonic anhydrase</fullName>
        <ecNumber evidence="2">4.2.1.1</ecNumber>
    </recommendedName>
</protein>
<dbReference type="GO" id="GO:0004089">
    <property type="term" value="F:carbonate dehydratase activity"/>
    <property type="evidence" value="ECO:0007669"/>
    <property type="project" value="UniProtKB-EC"/>
</dbReference>
<name>A0A081B5F6_PHYNI</name>
<evidence type="ECO:0000313" key="10">
    <source>
        <dbReference type="Proteomes" id="UP000028582"/>
    </source>
</evidence>
<dbReference type="GO" id="GO:0008270">
    <property type="term" value="F:zinc ion binding"/>
    <property type="evidence" value="ECO:0007669"/>
    <property type="project" value="InterPro"/>
</dbReference>
<sequence>MKFIATISAVVAACALAASTVDAAGADGAPWDYNPNDEERASPAQWGAHYPSCNGTRQSPIDIVSADAEERIKAKSTLRFRGDCPSFNLTQGGEGFKGSVVDGSCQVKANKAQYDLLQFHLHAPSEHTLNGEPMDGEVHFVHSNADSSALLVVGVFMEIDPSGNTDPWLETVIDGIDDVSPTKPIMLDLTSYSTLIKKSVRGGGLYNYPGSLTTPGCDEIVDWWVVEKPMKISAKDLTRIRENQGEIEMNYKSENARPVQALNDRTVKSFK</sequence>
<dbReference type="InterPro" id="IPR036398">
    <property type="entry name" value="CA_dom_sf"/>
</dbReference>
<dbReference type="CDD" id="cd03124">
    <property type="entry name" value="alpha_CA_prokaryotic_like"/>
    <property type="match status" value="1"/>
</dbReference>
<comment type="similarity">
    <text evidence="1">Belongs to the alpha-carbonic anhydrase family.</text>
</comment>
<evidence type="ECO:0000256" key="1">
    <source>
        <dbReference type="ARBA" id="ARBA00010718"/>
    </source>
</evidence>
<feature type="chain" id="PRO_5001754786" description="carbonic anhydrase" evidence="7">
    <location>
        <begin position="24"/>
        <end position="271"/>
    </location>
</feature>
<dbReference type="OrthoDB" id="429145at2759"/>
<dbReference type="Gene3D" id="3.10.200.10">
    <property type="entry name" value="Alpha carbonic anhydrase"/>
    <property type="match status" value="1"/>
</dbReference>
<feature type="domain" description="Alpha-carbonic anhydrase" evidence="8">
    <location>
        <begin position="29"/>
        <end position="271"/>
    </location>
</feature>
<accession>A0A081B5F6</accession>
<evidence type="ECO:0000256" key="6">
    <source>
        <dbReference type="ARBA" id="ARBA00048348"/>
    </source>
</evidence>
<dbReference type="EC" id="4.2.1.1" evidence="2"/>
<organism evidence="9 10">
    <name type="scientific">Phytophthora nicotianae P1976</name>
    <dbReference type="NCBI Taxonomy" id="1317066"/>
    <lineage>
        <taxon>Eukaryota</taxon>
        <taxon>Sar</taxon>
        <taxon>Stramenopiles</taxon>
        <taxon>Oomycota</taxon>
        <taxon>Peronosporomycetes</taxon>
        <taxon>Peronosporales</taxon>
        <taxon>Peronosporaceae</taxon>
        <taxon>Phytophthora</taxon>
    </lineage>
</organism>
<evidence type="ECO:0000256" key="4">
    <source>
        <dbReference type="ARBA" id="ARBA00022833"/>
    </source>
</evidence>
<dbReference type="EMBL" id="ANJA01000032">
    <property type="protein sequence ID" value="ETO86367.1"/>
    <property type="molecule type" value="Genomic_DNA"/>
</dbReference>
<gene>
    <name evidence="9" type="ORF">F444_00085</name>
</gene>
<dbReference type="InterPro" id="IPR001148">
    <property type="entry name" value="CA_dom"/>
</dbReference>
<dbReference type="PROSITE" id="PS51144">
    <property type="entry name" value="ALPHA_CA_2"/>
    <property type="match status" value="1"/>
</dbReference>
<proteinExistence type="inferred from homology"/>
<dbReference type="PANTHER" id="PTHR18952">
    <property type="entry name" value="CARBONIC ANHYDRASE"/>
    <property type="match status" value="1"/>
</dbReference>
<evidence type="ECO:0000259" key="8">
    <source>
        <dbReference type="PROSITE" id="PS51144"/>
    </source>
</evidence>
<dbReference type="SUPFAM" id="SSF51069">
    <property type="entry name" value="Carbonic anhydrase"/>
    <property type="match status" value="1"/>
</dbReference>
<feature type="signal peptide" evidence="7">
    <location>
        <begin position="1"/>
        <end position="23"/>
    </location>
</feature>
<evidence type="ECO:0000313" key="9">
    <source>
        <dbReference type="EMBL" id="ETO86367.1"/>
    </source>
</evidence>
<comment type="caution">
    <text evidence="9">The sequence shown here is derived from an EMBL/GenBank/DDBJ whole genome shotgun (WGS) entry which is preliminary data.</text>
</comment>
<dbReference type="AlphaFoldDB" id="A0A081B5F6"/>